<sequence>MGTFEKIFYAKTKTNKMFQRGYTGKAHHKNYKKKEHTKTSLYKFKKKAFSYVMFQVHKQMASKAGFAKPKDNTIVEELTQSSMRAIVNTSANKNNRNSFFRYLFKSFWSWPFDIITFSFAIFFFLTTKCFVYSNQKYVYEKKKGQKKKNKKIYFFNFVNMIRQKTEQSDIPKQLNEYRQ</sequence>
<organism evidence="2 3">
    <name type="scientific">Reticulomyxa filosa</name>
    <dbReference type="NCBI Taxonomy" id="46433"/>
    <lineage>
        <taxon>Eukaryota</taxon>
        <taxon>Sar</taxon>
        <taxon>Rhizaria</taxon>
        <taxon>Retaria</taxon>
        <taxon>Foraminifera</taxon>
        <taxon>Monothalamids</taxon>
        <taxon>Reticulomyxidae</taxon>
        <taxon>Reticulomyxa</taxon>
    </lineage>
</organism>
<feature type="transmembrane region" description="Helical" evidence="1">
    <location>
        <begin position="102"/>
        <end position="125"/>
    </location>
</feature>
<keyword evidence="1" id="KW-1133">Transmembrane helix</keyword>
<keyword evidence="1" id="KW-0472">Membrane</keyword>
<dbReference type="EMBL" id="ASPP01005719">
    <property type="protein sequence ID" value="ETO30014.1"/>
    <property type="molecule type" value="Genomic_DNA"/>
</dbReference>
<accession>X6NW12</accession>
<comment type="caution">
    <text evidence="2">The sequence shown here is derived from an EMBL/GenBank/DDBJ whole genome shotgun (WGS) entry which is preliminary data.</text>
</comment>
<dbReference type="Proteomes" id="UP000023152">
    <property type="component" value="Unassembled WGS sequence"/>
</dbReference>
<evidence type="ECO:0000313" key="3">
    <source>
        <dbReference type="Proteomes" id="UP000023152"/>
    </source>
</evidence>
<proteinExistence type="predicted"/>
<protein>
    <submittedName>
        <fullName evidence="2">Uncharacterized protein</fullName>
    </submittedName>
</protein>
<reference evidence="2 3" key="1">
    <citation type="journal article" date="2013" name="Curr. Biol.">
        <title>The Genome of the Foraminiferan Reticulomyxa filosa.</title>
        <authorList>
            <person name="Glockner G."/>
            <person name="Hulsmann N."/>
            <person name="Schleicher M."/>
            <person name="Noegel A.A."/>
            <person name="Eichinger L."/>
            <person name="Gallinger C."/>
            <person name="Pawlowski J."/>
            <person name="Sierra R."/>
            <person name="Euteneuer U."/>
            <person name="Pillet L."/>
            <person name="Moustafa A."/>
            <person name="Platzer M."/>
            <person name="Groth M."/>
            <person name="Szafranski K."/>
            <person name="Schliwa M."/>
        </authorList>
    </citation>
    <scope>NUCLEOTIDE SEQUENCE [LARGE SCALE GENOMIC DNA]</scope>
</reference>
<evidence type="ECO:0000256" key="1">
    <source>
        <dbReference type="SAM" id="Phobius"/>
    </source>
</evidence>
<name>X6NW12_RETFI</name>
<keyword evidence="1" id="KW-0812">Transmembrane</keyword>
<evidence type="ECO:0000313" key="2">
    <source>
        <dbReference type="EMBL" id="ETO30014.1"/>
    </source>
</evidence>
<gene>
    <name evidence="2" type="ORF">RFI_07105</name>
</gene>
<dbReference type="AlphaFoldDB" id="X6NW12"/>
<keyword evidence="3" id="KW-1185">Reference proteome</keyword>